<dbReference type="Proteomes" id="UP000274358">
    <property type="component" value="Unassembled WGS sequence"/>
</dbReference>
<evidence type="ECO:0000313" key="3">
    <source>
        <dbReference type="Proteomes" id="UP000274358"/>
    </source>
</evidence>
<dbReference type="Pfam" id="PF09483">
    <property type="entry name" value="HpaP"/>
    <property type="match status" value="1"/>
</dbReference>
<feature type="region of interest" description="Disordered" evidence="1">
    <location>
        <begin position="103"/>
        <end position="131"/>
    </location>
</feature>
<name>A0A432MBF3_9GAMM</name>
<dbReference type="AlphaFoldDB" id="A0A432MBF3"/>
<reference evidence="2 3" key="1">
    <citation type="submission" date="2018-12" db="EMBL/GenBank/DDBJ databases">
        <title>Dyella dinghuensis sp. nov. DHOA06 and Dyella choica sp. nov. 4M-K27, isolated from forest soil.</title>
        <authorList>
            <person name="Qiu L.-H."/>
            <person name="Gao Z.-H."/>
        </authorList>
    </citation>
    <scope>NUCLEOTIDE SEQUENCE [LARGE SCALE GENOMIC DNA]</scope>
    <source>
        <strain evidence="2 3">4M-K27</strain>
    </source>
</reference>
<sequence>MPPASPPSSTPPGVAGPRGMRVTHAKAALHGEHENVQRFRSLMRSRQQPTDGSTPSGPDEEDTLDVDLGAHPQADESAGAAENELSLDQEQALRDLLQRQLGEGRAQSPVLASRDQGDDGGSDQQDERRDGDPAAATIGLQALHLVQQAVRANAEQPAAGQAALAPALAELIERHVKQLLVPDTSSRSAAQAREIMITLKNGLLPGTELWLSRTSNGWQLRADTRSESAYRSLVEGAPQLIERFAQSKLGALEVTPTLLT</sequence>
<keyword evidence="3" id="KW-1185">Reference proteome</keyword>
<feature type="compositionally biased region" description="Polar residues" evidence="1">
    <location>
        <begin position="44"/>
        <end position="56"/>
    </location>
</feature>
<dbReference type="InterPro" id="IPR013390">
    <property type="entry name" value="T3SS_HpaP"/>
</dbReference>
<protein>
    <submittedName>
        <fullName evidence="2">Uncharacterized protein</fullName>
    </submittedName>
</protein>
<comment type="caution">
    <text evidence="2">The sequence shown here is derived from an EMBL/GenBank/DDBJ whole genome shotgun (WGS) entry which is preliminary data.</text>
</comment>
<dbReference type="RefSeq" id="WP_126683508.1">
    <property type="nucleotide sequence ID" value="NZ_RYYV01000002.1"/>
</dbReference>
<evidence type="ECO:0000313" key="2">
    <source>
        <dbReference type="EMBL" id="RUL79051.1"/>
    </source>
</evidence>
<feature type="region of interest" description="Disordered" evidence="1">
    <location>
        <begin position="29"/>
        <end position="89"/>
    </location>
</feature>
<gene>
    <name evidence="2" type="ORF">EKH80_04435</name>
</gene>
<evidence type="ECO:0000256" key="1">
    <source>
        <dbReference type="SAM" id="MobiDB-lite"/>
    </source>
</evidence>
<dbReference type="OrthoDB" id="5959734at2"/>
<accession>A0A432MBF3</accession>
<proteinExistence type="predicted"/>
<dbReference type="EMBL" id="RYYV01000002">
    <property type="protein sequence ID" value="RUL79051.1"/>
    <property type="molecule type" value="Genomic_DNA"/>
</dbReference>
<organism evidence="2 3">
    <name type="scientific">Dyella choica</name>
    <dbReference type="NCBI Taxonomy" id="1927959"/>
    <lineage>
        <taxon>Bacteria</taxon>
        <taxon>Pseudomonadati</taxon>
        <taxon>Pseudomonadota</taxon>
        <taxon>Gammaproteobacteria</taxon>
        <taxon>Lysobacterales</taxon>
        <taxon>Rhodanobacteraceae</taxon>
        <taxon>Dyella</taxon>
    </lineage>
</organism>